<dbReference type="AlphaFoldDB" id="A0A4T9T9H3"/>
<dbReference type="GO" id="GO:0005524">
    <property type="term" value="F:ATP binding"/>
    <property type="evidence" value="ECO:0007669"/>
    <property type="project" value="UniProtKB-KW"/>
</dbReference>
<evidence type="ECO:0000259" key="10">
    <source>
        <dbReference type="Pfam" id="PF01467"/>
    </source>
</evidence>
<comment type="function">
    <text evidence="9">Reversibly transfers an adenylyl group from ATP to 4'-phosphopantetheine, yielding dephospho-CoA (dPCoA) and pyrophosphate.</text>
</comment>
<evidence type="ECO:0000256" key="3">
    <source>
        <dbReference type="ARBA" id="ARBA00022695"/>
    </source>
</evidence>
<comment type="pathway">
    <text evidence="9">Cofactor biosynthesis; coenzyme A biosynthesis; CoA from (R)-pantothenate: step 4/5.</text>
</comment>
<keyword evidence="4 9" id="KW-0547">Nucleotide-binding</keyword>
<feature type="binding site" evidence="9">
    <location>
        <position position="41"/>
    </location>
    <ligand>
        <name>substrate</name>
    </ligand>
</feature>
<dbReference type="EC" id="2.7.7.3" evidence="9"/>
<dbReference type="EMBL" id="SSTM01000001">
    <property type="protein sequence ID" value="TJW12185.1"/>
    <property type="molecule type" value="Genomic_DNA"/>
</dbReference>
<dbReference type="RefSeq" id="WP_136845171.1">
    <property type="nucleotide sequence ID" value="NZ_CAPYQC010000002.1"/>
</dbReference>
<name>A0A4T9T9H3_9ACTN</name>
<dbReference type="UniPathway" id="UPA00241">
    <property type="reaction ID" value="UER00355"/>
</dbReference>
<dbReference type="Proteomes" id="UP000309454">
    <property type="component" value="Unassembled WGS sequence"/>
</dbReference>
<dbReference type="PRINTS" id="PR01020">
    <property type="entry name" value="LPSBIOSNTHSS"/>
</dbReference>
<comment type="cofactor">
    <cofactor evidence="9">
        <name>Mg(2+)</name>
        <dbReference type="ChEBI" id="CHEBI:18420"/>
    </cofactor>
</comment>
<keyword evidence="1 9" id="KW-0963">Cytoplasm</keyword>
<organism evidence="11 12">
    <name type="scientific">Parvibacter caecicola</name>
    <dbReference type="NCBI Taxonomy" id="747645"/>
    <lineage>
        <taxon>Bacteria</taxon>
        <taxon>Bacillati</taxon>
        <taxon>Actinomycetota</taxon>
        <taxon>Coriobacteriia</taxon>
        <taxon>Coriobacteriales</taxon>
        <taxon>Coriobacteriaceae</taxon>
        <taxon>Parvibacter</taxon>
    </lineage>
</organism>
<feature type="binding site" evidence="9">
    <location>
        <begin position="123"/>
        <end position="129"/>
    </location>
    <ligand>
        <name>ATP</name>
        <dbReference type="ChEBI" id="CHEBI:30616"/>
    </ligand>
</feature>
<feature type="binding site" evidence="9">
    <location>
        <position position="87"/>
    </location>
    <ligand>
        <name>substrate</name>
    </ligand>
</feature>
<dbReference type="GO" id="GO:0015937">
    <property type="term" value="P:coenzyme A biosynthetic process"/>
    <property type="evidence" value="ECO:0007669"/>
    <property type="project" value="UniProtKB-UniRule"/>
</dbReference>
<comment type="subunit">
    <text evidence="9">Homohexamer.</text>
</comment>
<keyword evidence="2 9" id="KW-0808">Transferase</keyword>
<feature type="binding site" evidence="9">
    <location>
        <position position="98"/>
    </location>
    <ligand>
        <name>ATP</name>
        <dbReference type="ChEBI" id="CHEBI:30616"/>
    </ligand>
</feature>
<dbReference type="Gene3D" id="3.40.50.620">
    <property type="entry name" value="HUPs"/>
    <property type="match status" value="1"/>
</dbReference>
<dbReference type="PANTHER" id="PTHR21342">
    <property type="entry name" value="PHOSPHOPANTETHEINE ADENYLYLTRANSFERASE"/>
    <property type="match status" value="1"/>
</dbReference>
<dbReference type="InterPro" id="IPR001980">
    <property type="entry name" value="PPAT"/>
</dbReference>
<evidence type="ECO:0000313" key="12">
    <source>
        <dbReference type="Proteomes" id="UP000309454"/>
    </source>
</evidence>
<dbReference type="GO" id="GO:0005737">
    <property type="term" value="C:cytoplasm"/>
    <property type="evidence" value="ECO:0007669"/>
    <property type="project" value="UniProtKB-SubCell"/>
</dbReference>
<keyword evidence="6 9" id="KW-0460">Magnesium</keyword>
<gene>
    <name evidence="9 11" type="primary">coaD</name>
    <name evidence="11" type="ORF">E5982_00830</name>
</gene>
<evidence type="ECO:0000256" key="7">
    <source>
        <dbReference type="ARBA" id="ARBA00022993"/>
    </source>
</evidence>
<evidence type="ECO:0000256" key="4">
    <source>
        <dbReference type="ARBA" id="ARBA00022741"/>
    </source>
</evidence>
<dbReference type="CDD" id="cd02163">
    <property type="entry name" value="PPAT"/>
    <property type="match status" value="1"/>
</dbReference>
<feature type="binding site" evidence="9">
    <location>
        <begin position="9"/>
        <end position="10"/>
    </location>
    <ligand>
        <name>ATP</name>
        <dbReference type="ChEBI" id="CHEBI:30616"/>
    </ligand>
</feature>
<feature type="binding site" evidence="9">
    <location>
        <position position="9"/>
    </location>
    <ligand>
        <name>substrate</name>
    </ligand>
</feature>
<evidence type="ECO:0000256" key="2">
    <source>
        <dbReference type="ARBA" id="ARBA00022679"/>
    </source>
</evidence>
<reference evidence="11 12" key="1">
    <citation type="submission" date="2019-04" db="EMBL/GenBank/DDBJ databases">
        <title>Microbes associate with the intestines of laboratory mice.</title>
        <authorList>
            <person name="Navarre W."/>
            <person name="Wong E."/>
            <person name="Huang K.C."/>
            <person name="Tropini C."/>
            <person name="Ng K."/>
            <person name="Yu B."/>
        </authorList>
    </citation>
    <scope>NUCLEOTIDE SEQUENCE [LARGE SCALE GENOMIC DNA]</scope>
    <source>
        <strain evidence="11 12">NM48_B13</strain>
    </source>
</reference>
<feature type="binding site" evidence="9">
    <location>
        <begin position="88"/>
        <end position="90"/>
    </location>
    <ligand>
        <name>ATP</name>
        <dbReference type="ChEBI" id="CHEBI:30616"/>
    </ligand>
</feature>
<comment type="similarity">
    <text evidence="9">Belongs to the bacterial CoaD family.</text>
</comment>
<comment type="subcellular location">
    <subcellularLocation>
        <location evidence="9">Cytoplasm</location>
    </subcellularLocation>
</comment>
<feature type="domain" description="Cytidyltransferase-like" evidence="10">
    <location>
        <begin position="5"/>
        <end position="133"/>
    </location>
</feature>
<keyword evidence="5 9" id="KW-0067">ATP-binding</keyword>
<evidence type="ECO:0000256" key="1">
    <source>
        <dbReference type="ARBA" id="ARBA00022490"/>
    </source>
</evidence>
<keyword evidence="3 9" id="KW-0548">Nucleotidyltransferase</keyword>
<feature type="binding site" evidence="9">
    <location>
        <position position="17"/>
    </location>
    <ligand>
        <name>ATP</name>
        <dbReference type="ChEBI" id="CHEBI:30616"/>
    </ligand>
</feature>
<evidence type="ECO:0000256" key="9">
    <source>
        <dbReference type="HAMAP-Rule" id="MF_00151"/>
    </source>
</evidence>
<evidence type="ECO:0000256" key="8">
    <source>
        <dbReference type="ARBA" id="ARBA00029346"/>
    </source>
</evidence>
<dbReference type="SUPFAM" id="SSF52374">
    <property type="entry name" value="Nucleotidylyl transferase"/>
    <property type="match status" value="1"/>
</dbReference>
<keyword evidence="7 9" id="KW-0173">Coenzyme A biosynthesis</keyword>
<dbReference type="NCBIfam" id="TIGR01510">
    <property type="entry name" value="coaD_prev_kdtB"/>
    <property type="match status" value="1"/>
</dbReference>
<feature type="binding site" evidence="9">
    <location>
        <position position="73"/>
    </location>
    <ligand>
        <name>substrate</name>
    </ligand>
</feature>
<dbReference type="GO" id="GO:0004595">
    <property type="term" value="F:pantetheine-phosphate adenylyltransferase activity"/>
    <property type="evidence" value="ECO:0007669"/>
    <property type="project" value="UniProtKB-UniRule"/>
</dbReference>
<comment type="catalytic activity">
    <reaction evidence="8 9">
        <text>(R)-4'-phosphopantetheine + ATP + H(+) = 3'-dephospho-CoA + diphosphate</text>
        <dbReference type="Rhea" id="RHEA:19801"/>
        <dbReference type="ChEBI" id="CHEBI:15378"/>
        <dbReference type="ChEBI" id="CHEBI:30616"/>
        <dbReference type="ChEBI" id="CHEBI:33019"/>
        <dbReference type="ChEBI" id="CHEBI:57328"/>
        <dbReference type="ChEBI" id="CHEBI:61723"/>
        <dbReference type="EC" id="2.7.7.3"/>
    </reaction>
</comment>
<dbReference type="OrthoDB" id="9806661at2"/>
<dbReference type="InterPro" id="IPR014729">
    <property type="entry name" value="Rossmann-like_a/b/a_fold"/>
</dbReference>
<dbReference type="PANTHER" id="PTHR21342:SF1">
    <property type="entry name" value="PHOSPHOPANTETHEINE ADENYLYLTRANSFERASE"/>
    <property type="match status" value="1"/>
</dbReference>
<proteinExistence type="inferred from homology"/>
<evidence type="ECO:0000256" key="6">
    <source>
        <dbReference type="ARBA" id="ARBA00022842"/>
    </source>
</evidence>
<accession>A0A4T9T9H3</accession>
<dbReference type="InterPro" id="IPR004821">
    <property type="entry name" value="Cyt_trans-like"/>
</dbReference>
<feature type="site" description="Transition state stabilizer" evidence="9">
    <location>
        <position position="17"/>
    </location>
</feature>
<evidence type="ECO:0000256" key="5">
    <source>
        <dbReference type="ARBA" id="ARBA00022840"/>
    </source>
</evidence>
<dbReference type="HAMAP" id="MF_00151">
    <property type="entry name" value="PPAT_bact"/>
    <property type="match status" value="1"/>
</dbReference>
<comment type="caution">
    <text evidence="11">The sequence shown here is derived from an EMBL/GenBank/DDBJ whole genome shotgun (WGS) entry which is preliminary data.</text>
</comment>
<keyword evidence="12" id="KW-1185">Reference proteome</keyword>
<evidence type="ECO:0000313" key="11">
    <source>
        <dbReference type="EMBL" id="TJW12185.1"/>
    </source>
</evidence>
<dbReference type="NCBIfam" id="TIGR00125">
    <property type="entry name" value="cyt_tran_rel"/>
    <property type="match status" value="1"/>
</dbReference>
<sequence length="168" mass="18593">MKRALVPGTFDPITSGHLDIITRSTHLADEIIVAVAPSAKKNPLFPLEKRVQLAREATAHLPNVHVVSLEGLLVEFAHKMGATAVIKGLRAITDFEYEFQQTALNYELNPQLETIFIMSPPHYMYLSSSIVREIASMQGPLGNFVPDCVQKALRDKFGPQQFAPPQEG</sequence>
<protein>
    <recommendedName>
        <fullName evidence="9">Phosphopantetheine adenylyltransferase</fullName>
        <ecNumber evidence="9">2.7.7.3</ecNumber>
    </recommendedName>
    <alternativeName>
        <fullName evidence="9">Dephospho-CoA pyrophosphorylase</fullName>
    </alternativeName>
    <alternativeName>
        <fullName evidence="9">Pantetheine-phosphate adenylyltransferase</fullName>
        <shortName evidence="9">PPAT</shortName>
    </alternativeName>
</protein>
<dbReference type="Pfam" id="PF01467">
    <property type="entry name" value="CTP_transf_like"/>
    <property type="match status" value="1"/>
</dbReference>